<feature type="region of interest" description="Disordered" evidence="1">
    <location>
        <begin position="28"/>
        <end position="48"/>
    </location>
</feature>
<keyword evidence="2" id="KW-1133">Transmembrane helix</keyword>
<dbReference type="EMBL" id="AKFT01000065">
    <property type="protein sequence ID" value="EJF46368.1"/>
    <property type="molecule type" value="Genomic_DNA"/>
</dbReference>
<feature type="transmembrane region" description="Helical" evidence="2">
    <location>
        <begin position="285"/>
        <end position="306"/>
    </location>
</feature>
<dbReference type="AlphaFoldDB" id="J1HLC9"/>
<keyword evidence="2" id="KW-0812">Transmembrane</keyword>
<feature type="transmembrane region" description="Helical" evidence="2">
    <location>
        <begin position="341"/>
        <end position="366"/>
    </location>
</feature>
<keyword evidence="4" id="KW-1185">Reference proteome</keyword>
<dbReference type="eggNOG" id="COG1511">
    <property type="taxonomic scope" value="Bacteria"/>
</dbReference>
<keyword evidence="2" id="KW-0472">Membrane</keyword>
<feature type="transmembrane region" description="Helical" evidence="2">
    <location>
        <begin position="253"/>
        <end position="273"/>
    </location>
</feature>
<evidence type="ECO:0000256" key="2">
    <source>
        <dbReference type="SAM" id="Phobius"/>
    </source>
</evidence>
<evidence type="ECO:0000313" key="3">
    <source>
        <dbReference type="EMBL" id="EJF46368.1"/>
    </source>
</evidence>
<feature type="transmembrane region" description="Helical" evidence="2">
    <location>
        <begin position="312"/>
        <end position="334"/>
    </location>
</feature>
<protein>
    <submittedName>
        <fullName evidence="3">ABC-2 family transporter protein</fullName>
    </submittedName>
</protein>
<evidence type="ECO:0000313" key="4">
    <source>
        <dbReference type="Proteomes" id="UP000002941"/>
    </source>
</evidence>
<sequence>MTTRTFILFDEKDLREHDGERTFVFDLEEDAMSTTDTDKTDSSASSSDRTPAARALAIAIGMALMIATVLLAFSWPTLSAKPRHLPIDIVGTQEQIDQVTEQMGSAQAASGSTDALDLRTVDSREQAVENIETRDAVGAIVLPAESGQAPEVLVASGGNAQIASLMRTMASQMEDRANEQVIAGVEDKVGTMLEAQQLQQAAAQGDADAAAKLAALQSQQADQGQAGEDFTIPTVSVTVTDIVPLASGDSTGAGLALAALPLIMGGIGGAMMLSTAIKGLRRQLYSALIYSVMGGLVVTGILQGWFDVMQGSYWMNALIIGLEVAALSSTVIGAKNAFGNVGMAVVSVTMLLVGNPLSGATVPAYFLPSPWGAVGRLLPPGAALDLLRNVSYFPQAPSMTSWLVLLAWLALGIALNWVAKLRRVTLPARREAREAAQPAEATASA</sequence>
<comment type="caution">
    <text evidence="3">The sequence shown here is derived from an EMBL/GenBank/DDBJ whole genome shotgun (WGS) entry which is preliminary data.</text>
</comment>
<reference evidence="3 4" key="1">
    <citation type="submission" date="2012-05" db="EMBL/GenBank/DDBJ databases">
        <authorList>
            <person name="Harkins D.M."/>
            <person name="Madupu R."/>
            <person name="Durkin A.S."/>
            <person name="Torralba M."/>
            <person name="Methe B."/>
            <person name="Sutton G.G."/>
            <person name="Nelson K.E."/>
        </authorList>
    </citation>
    <scope>NUCLEOTIDE SEQUENCE [LARGE SCALE GENOMIC DNA]</scope>
    <source>
        <strain evidence="3 4">F0489</strain>
    </source>
</reference>
<feature type="transmembrane region" description="Helical" evidence="2">
    <location>
        <begin position="55"/>
        <end position="75"/>
    </location>
</feature>
<organism evidence="3 4">
    <name type="scientific">Actinomyces massiliensis F0489</name>
    <dbReference type="NCBI Taxonomy" id="1125718"/>
    <lineage>
        <taxon>Bacteria</taxon>
        <taxon>Bacillati</taxon>
        <taxon>Actinomycetota</taxon>
        <taxon>Actinomycetes</taxon>
        <taxon>Actinomycetales</taxon>
        <taxon>Actinomycetaceae</taxon>
        <taxon>Actinomyces</taxon>
    </lineage>
</organism>
<dbReference type="Proteomes" id="UP000002941">
    <property type="component" value="Unassembled WGS sequence"/>
</dbReference>
<accession>J1HLC9</accession>
<name>J1HLC9_9ACTO</name>
<gene>
    <name evidence="3" type="ORF">HMPREF1318_0184</name>
</gene>
<dbReference type="PATRIC" id="fig|1125718.3.peg.949"/>
<feature type="transmembrane region" description="Helical" evidence="2">
    <location>
        <begin position="399"/>
        <end position="419"/>
    </location>
</feature>
<evidence type="ECO:0000256" key="1">
    <source>
        <dbReference type="SAM" id="MobiDB-lite"/>
    </source>
</evidence>
<proteinExistence type="predicted"/>